<dbReference type="EMBL" id="CP071444">
    <property type="protein sequence ID" value="QSX08630.1"/>
    <property type="molecule type" value="Genomic_DNA"/>
</dbReference>
<dbReference type="AlphaFoldDB" id="A0A974XH94"/>
<dbReference type="InterPro" id="IPR002109">
    <property type="entry name" value="Glutaredoxin"/>
</dbReference>
<evidence type="ECO:0000313" key="2">
    <source>
        <dbReference type="EMBL" id="QSX08630.1"/>
    </source>
</evidence>
<dbReference type="InterPro" id="IPR051548">
    <property type="entry name" value="Grx-like_ET"/>
</dbReference>
<dbReference type="Pfam" id="PF00462">
    <property type="entry name" value="Glutaredoxin"/>
    <property type="match status" value="1"/>
</dbReference>
<dbReference type="GO" id="GO:0045454">
    <property type="term" value="P:cell redox homeostasis"/>
    <property type="evidence" value="ECO:0007669"/>
    <property type="project" value="TreeGrafter"/>
</dbReference>
<feature type="domain" description="Glutaredoxin" evidence="1">
    <location>
        <begin position="15"/>
        <end position="76"/>
    </location>
</feature>
<proteinExistence type="predicted"/>
<name>A0A974XH94_9FIRM</name>
<dbReference type="KEGG" id="alka:J0B03_00625"/>
<dbReference type="InterPro" id="IPR036249">
    <property type="entry name" value="Thioredoxin-like_sf"/>
</dbReference>
<accession>A0A974XH94</accession>
<dbReference type="CDD" id="cd02976">
    <property type="entry name" value="NrdH"/>
    <property type="match status" value="1"/>
</dbReference>
<keyword evidence="3" id="KW-1185">Reference proteome</keyword>
<dbReference type="PANTHER" id="PTHR34386:SF1">
    <property type="entry name" value="GLUTAREDOXIN-LIKE PROTEIN NRDH"/>
    <property type="match status" value="1"/>
</dbReference>
<protein>
    <submittedName>
        <fullName evidence="2">Glutaredoxin family protein</fullName>
    </submittedName>
</protein>
<sequence length="93" mass="10970">MANIQHVEGQDKGKVLIYTLSTCSWCKKTKRLLKDLKVAYDYIDVDLEDMEEQDRLELIIMKFNPRASFPTIVINDTESINGYKPREIKERFK</sequence>
<evidence type="ECO:0000259" key="1">
    <source>
        <dbReference type="Pfam" id="PF00462"/>
    </source>
</evidence>
<evidence type="ECO:0000313" key="3">
    <source>
        <dbReference type="Proteomes" id="UP000663499"/>
    </source>
</evidence>
<dbReference type="PANTHER" id="PTHR34386">
    <property type="entry name" value="GLUTAREDOXIN"/>
    <property type="match status" value="1"/>
</dbReference>
<dbReference type="Proteomes" id="UP000663499">
    <property type="component" value="Chromosome"/>
</dbReference>
<gene>
    <name evidence="2" type="ORF">J0B03_00625</name>
</gene>
<dbReference type="SUPFAM" id="SSF52833">
    <property type="entry name" value="Thioredoxin-like"/>
    <property type="match status" value="1"/>
</dbReference>
<dbReference type="GO" id="GO:0009055">
    <property type="term" value="F:electron transfer activity"/>
    <property type="evidence" value="ECO:0007669"/>
    <property type="project" value="TreeGrafter"/>
</dbReference>
<dbReference type="Gene3D" id="3.40.30.10">
    <property type="entry name" value="Glutaredoxin"/>
    <property type="match status" value="1"/>
</dbReference>
<reference evidence="2" key="1">
    <citation type="submission" date="2021-03" db="EMBL/GenBank/DDBJ databases">
        <title>Alkalibacter marinus sp. nov., isolated from tidal flat sediment.</title>
        <authorList>
            <person name="Namirimu T."/>
            <person name="Yang J.-A."/>
            <person name="Yang S.-H."/>
            <person name="Kim Y.-J."/>
            <person name="Kwon K.K."/>
        </authorList>
    </citation>
    <scope>NUCLEOTIDE SEQUENCE</scope>
    <source>
        <strain evidence="2">ES005</strain>
    </source>
</reference>
<dbReference type="PROSITE" id="PS51354">
    <property type="entry name" value="GLUTAREDOXIN_2"/>
    <property type="match status" value="1"/>
</dbReference>
<dbReference type="RefSeq" id="WP_207299971.1">
    <property type="nucleotide sequence ID" value="NZ_CP071444.1"/>
</dbReference>
<organism evidence="2 3">
    <name type="scientific">Alkalibacter rhizosphaerae</name>
    <dbReference type="NCBI Taxonomy" id="2815577"/>
    <lineage>
        <taxon>Bacteria</taxon>
        <taxon>Bacillati</taxon>
        <taxon>Bacillota</taxon>
        <taxon>Clostridia</taxon>
        <taxon>Eubacteriales</taxon>
        <taxon>Eubacteriaceae</taxon>
        <taxon>Alkalibacter</taxon>
    </lineage>
</organism>